<keyword evidence="4 8" id="KW-1003">Cell membrane</keyword>
<keyword evidence="5 8" id="KW-0812">Transmembrane</keyword>
<dbReference type="NCBIfam" id="TIGR00835">
    <property type="entry name" value="agcS"/>
    <property type="match status" value="1"/>
</dbReference>
<evidence type="ECO:0000256" key="7">
    <source>
        <dbReference type="ARBA" id="ARBA00023136"/>
    </source>
</evidence>
<feature type="transmembrane region" description="Helical" evidence="8">
    <location>
        <begin position="349"/>
        <end position="369"/>
    </location>
</feature>
<keyword evidence="6 8" id="KW-1133">Transmembrane helix</keyword>
<evidence type="ECO:0000256" key="3">
    <source>
        <dbReference type="ARBA" id="ARBA00022448"/>
    </source>
</evidence>
<feature type="transmembrane region" description="Helical" evidence="8">
    <location>
        <begin position="297"/>
        <end position="320"/>
    </location>
</feature>
<evidence type="ECO:0000256" key="2">
    <source>
        <dbReference type="ARBA" id="ARBA00009261"/>
    </source>
</evidence>
<feature type="transmembrane region" description="Helical" evidence="8">
    <location>
        <begin position="208"/>
        <end position="228"/>
    </location>
</feature>
<gene>
    <name evidence="9" type="ORF">H6A12_08480</name>
</gene>
<evidence type="ECO:0000256" key="6">
    <source>
        <dbReference type="ARBA" id="ARBA00022989"/>
    </source>
</evidence>
<dbReference type="RefSeq" id="WP_204446843.1">
    <property type="nucleotide sequence ID" value="NZ_JACJKY010000012.1"/>
</dbReference>
<comment type="subcellular location">
    <subcellularLocation>
        <location evidence="1 8">Cell membrane</location>
        <topology evidence="1 8">Multi-pass membrane protein</topology>
    </subcellularLocation>
</comment>
<dbReference type="Gene3D" id="1.20.1740.10">
    <property type="entry name" value="Amino acid/polyamine transporter I"/>
    <property type="match status" value="1"/>
</dbReference>
<dbReference type="PRINTS" id="PR00175">
    <property type="entry name" value="NAALASMPORT"/>
</dbReference>
<keyword evidence="7 8" id="KW-0472">Membrane</keyword>
<comment type="caution">
    <text evidence="9">The sequence shown here is derived from an EMBL/GenBank/DDBJ whole genome shotgun (WGS) entry which is preliminary data.</text>
</comment>
<dbReference type="PANTHER" id="PTHR30330:SF3">
    <property type="entry name" value="TRANSCRIPTIONAL REGULATOR, LRP FAMILY"/>
    <property type="match status" value="1"/>
</dbReference>
<reference evidence="9" key="1">
    <citation type="submission" date="2020-08" db="EMBL/GenBank/DDBJ databases">
        <authorList>
            <person name="Cejkova D."/>
            <person name="Kubasova T."/>
            <person name="Jahodarova E."/>
            <person name="Rychlik I."/>
        </authorList>
    </citation>
    <scope>NUCLEOTIDE SEQUENCE</scope>
    <source>
        <strain evidence="9">An559</strain>
    </source>
</reference>
<dbReference type="EMBL" id="JACJKY010000012">
    <property type="protein sequence ID" value="MBM6921187.1"/>
    <property type="molecule type" value="Genomic_DNA"/>
</dbReference>
<feature type="transmembrane region" description="Helical" evidence="8">
    <location>
        <begin position="93"/>
        <end position="115"/>
    </location>
</feature>
<accession>A0A938X843</accession>
<evidence type="ECO:0000313" key="9">
    <source>
        <dbReference type="EMBL" id="MBM6921187.1"/>
    </source>
</evidence>
<dbReference type="Pfam" id="PF01235">
    <property type="entry name" value="Na_Ala_symp"/>
    <property type="match status" value="1"/>
</dbReference>
<dbReference type="GO" id="GO:0005886">
    <property type="term" value="C:plasma membrane"/>
    <property type="evidence" value="ECO:0007669"/>
    <property type="project" value="UniProtKB-SubCell"/>
</dbReference>
<evidence type="ECO:0000256" key="8">
    <source>
        <dbReference type="RuleBase" id="RU363064"/>
    </source>
</evidence>
<evidence type="ECO:0000256" key="5">
    <source>
        <dbReference type="ARBA" id="ARBA00022692"/>
    </source>
</evidence>
<dbReference type="AlphaFoldDB" id="A0A938X843"/>
<feature type="transmembrane region" description="Helical" evidence="8">
    <location>
        <begin position="175"/>
        <end position="196"/>
    </location>
</feature>
<dbReference type="PANTHER" id="PTHR30330">
    <property type="entry name" value="AGSS FAMILY TRANSPORTER, SODIUM-ALANINE"/>
    <property type="match status" value="1"/>
</dbReference>
<comment type="similarity">
    <text evidence="2 8">Belongs to the alanine or glycine:cation symporter (AGCS) (TC 2.A.25) family.</text>
</comment>
<dbReference type="Proteomes" id="UP000774750">
    <property type="component" value="Unassembled WGS sequence"/>
</dbReference>
<protein>
    <submittedName>
        <fullName evidence="9">Sodium:alanine symporter family protein</fullName>
    </submittedName>
</protein>
<dbReference type="GO" id="GO:0005283">
    <property type="term" value="F:amino acid:sodium symporter activity"/>
    <property type="evidence" value="ECO:0007669"/>
    <property type="project" value="InterPro"/>
</dbReference>
<feature type="transmembrane region" description="Helical" evidence="8">
    <location>
        <begin position="62"/>
        <end position="87"/>
    </location>
</feature>
<reference evidence="9" key="2">
    <citation type="journal article" date="2021" name="Sci. Rep.">
        <title>The distribution of antibiotic resistance genes in chicken gut microbiota commensals.</title>
        <authorList>
            <person name="Juricova H."/>
            <person name="Matiasovicova J."/>
            <person name="Kubasova T."/>
            <person name="Cejkova D."/>
            <person name="Rychlik I."/>
        </authorList>
    </citation>
    <scope>NUCLEOTIDE SEQUENCE</scope>
    <source>
        <strain evidence="9">An559</strain>
    </source>
</reference>
<feature type="transmembrane region" description="Helical" evidence="8">
    <location>
        <begin position="413"/>
        <end position="432"/>
    </location>
</feature>
<sequence length="451" mass="47590">MQNPFSLLSVFLSGPVMVWGVSVIGLFISFGTRFVQIRMFAQSVKTVLFGMKKGQNGQISSFQAVTAALSGTIGTGNIAGVAIALAAGGAGAIFWMWISAFLGMAVKFAEITMAVRFRERKDGRFVGGPMYYLTHAVGRCTGKLFAWLCICSSFFVGNMVQANTAFGALLAITPIAPPALMCLFLVLSIVTGIVLAGGMGRIVSVTQVLVPVMAAVYLLGCIVVIVLHPASCLKALCSIVTEAFSFQSMAGGIGGSMLMQAMRVGCTKGVFTNEAGLGSAPIAHAAAECESPAVQGLFGVFEVFFDTIVMCTLTAVVILSSGVSFDAAANGISITLAAFAQTFGETARILLGVSVLFFAFAAILSWGGYGDSCILFLNGKRHARRFYHVLYAAAVFLGAVFPVLSLWELADLFNGLMMIPNLLGLILLLPVVKEETCRLNQTKTTALCQKK</sequence>
<dbReference type="PROSITE" id="PS00873">
    <property type="entry name" value="NA_ALANINE_SYMP"/>
    <property type="match status" value="1"/>
</dbReference>
<keyword evidence="8" id="KW-0769">Symport</keyword>
<keyword evidence="3 8" id="KW-0813">Transport</keyword>
<evidence type="ECO:0000313" key="10">
    <source>
        <dbReference type="Proteomes" id="UP000774750"/>
    </source>
</evidence>
<evidence type="ECO:0000256" key="1">
    <source>
        <dbReference type="ARBA" id="ARBA00004651"/>
    </source>
</evidence>
<feature type="transmembrane region" description="Helical" evidence="8">
    <location>
        <begin position="389"/>
        <end position="407"/>
    </location>
</feature>
<proteinExistence type="inferred from homology"/>
<organism evidence="9 10">
    <name type="scientific">Merdimmobilis hominis</name>
    <dbReference type="NCBI Taxonomy" id="2897707"/>
    <lineage>
        <taxon>Bacteria</taxon>
        <taxon>Bacillati</taxon>
        <taxon>Bacillota</taxon>
        <taxon>Clostridia</taxon>
        <taxon>Eubacteriales</taxon>
        <taxon>Oscillospiraceae</taxon>
        <taxon>Merdimmobilis</taxon>
    </lineage>
</organism>
<dbReference type="InterPro" id="IPR001463">
    <property type="entry name" value="Na/Ala_symport"/>
</dbReference>
<name>A0A938X843_9FIRM</name>
<evidence type="ECO:0000256" key="4">
    <source>
        <dbReference type="ARBA" id="ARBA00022475"/>
    </source>
</evidence>
<feature type="transmembrane region" description="Helical" evidence="8">
    <location>
        <begin position="6"/>
        <end position="30"/>
    </location>
</feature>
<keyword evidence="10" id="KW-1185">Reference proteome</keyword>
<feature type="transmembrane region" description="Helical" evidence="8">
    <location>
        <begin position="136"/>
        <end position="155"/>
    </location>
</feature>